<dbReference type="EMBL" id="SDWV01000005">
    <property type="protein sequence ID" value="RYC12936.1"/>
    <property type="molecule type" value="Genomic_DNA"/>
</dbReference>
<evidence type="ECO:0000313" key="2">
    <source>
        <dbReference type="EMBL" id="RYC12936.1"/>
    </source>
</evidence>
<feature type="transmembrane region" description="Helical" evidence="1">
    <location>
        <begin position="53"/>
        <end position="73"/>
    </location>
</feature>
<gene>
    <name evidence="2" type="ORF">EUA94_06815</name>
</gene>
<keyword evidence="1" id="KW-0812">Transmembrane</keyword>
<reference evidence="2 3" key="1">
    <citation type="submission" date="2019-01" db="EMBL/GenBank/DDBJ databases">
        <title>Novel species of Nocardioides.</title>
        <authorList>
            <person name="Liu Q."/>
            <person name="X Y.-H."/>
        </authorList>
    </citation>
    <scope>NUCLEOTIDE SEQUENCE [LARGE SCALE GENOMIC DNA]</scope>
    <source>
        <strain evidence="2 3">HLT2-9</strain>
    </source>
</reference>
<sequence length="283" mass="30191">MWKHKTDDIQLSVALNSISHAIDEHQKSQSEAAKQVANSLAKNQPAGRSSAPAFALAISTILLSIVNAAILYWQTTSVQDQADATSKQLALSVEAQLAQSRIADAEFVAGINLQAGIDGLTIANTNRQPLREAALWFKESFAQQGHLQEFEGLLEGVPACASLEVNRDVLLANVQTSAGVDDDRFFTGSPDRSEAQVVVQAPSGSWYVVGDDGLFESSPPLLPDFEPAFSLRLLRASTAYAERADTYWEGFSSVATGSLPVRIAAGERVSGFGPQGALSRGIC</sequence>
<dbReference type="OrthoDB" id="9949335at2"/>
<protein>
    <submittedName>
        <fullName evidence="2">Uncharacterized protein</fullName>
    </submittedName>
</protein>
<name>A0A4Q2T2L0_9ACTN</name>
<dbReference type="Proteomes" id="UP000291101">
    <property type="component" value="Unassembled WGS sequence"/>
</dbReference>
<keyword evidence="3" id="KW-1185">Reference proteome</keyword>
<comment type="caution">
    <text evidence="2">The sequence shown here is derived from an EMBL/GenBank/DDBJ whole genome shotgun (WGS) entry which is preliminary data.</text>
</comment>
<accession>A0A4Q2T2L0</accession>
<dbReference type="AlphaFoldDB" id="A0A4Q2T2L0"/>
<organism evidence="2 3">
    <name type="scientific">Nocardioides zhouii</name>
    <dbReference type="NCBI Taxonomy" id="1168729"/>
    <lineage>
        <taxon>Bacteria</taxon>
        <taxon>Bacillati</taxon>
        <taxon>Actinomycetota</taxon>
        <taxon>Actinomycetes</taxon>
        <taxon>Propionibacteriales</taxon>
        <taxon>Nocardioidaceae</taxon>
        <taxon>Nocardioides</taxon>
    </lineage>
</organism>
<evidence type="ECO:0000313" key="3">
    <source>
        <dbReference type="Proteomes" id="UP000291101"/>
    </source>
</evidence>
<keyword evidence="1" id="KW-1133">Transmembrane helix</keyword>
<proteinExistence type="predicted"/>
<keyword evidence="1" id="KW-0472">Membrane</keyword>
<evidence type="ECO:0000256" key="1">
    <source>
        <dbReference type="SAM" id="Phobius"/>
    </source>
</evidence>
<dbReference type="RefSeq" id="WP_129425983.1">
    <property type="nucleotide sequence ID" value="NZ_SDWV01000005.1"/>
</dbReference>